<dbReference type="EMBL" id="BFFP01000009">
    <property type="protein sequence ID" value="GBG94334.1"/>
    <property type="molecule type" value="Genomic_DNA"/>
</dbReference>
<sequence length="76" mass="8743">MSASLTDLFNVRSINNIMPYNRKEYIFNNWLNTLVTEISPKKEGSSKMTNCPFAASVPAKLTLPEIYQRLKVHNPR</sequence>
<comment type="caution">
    <text evidence="1">The sequence shown here is derived from an EMBL/GenBank/DDBJ whole genome shotgun (WGS) entry which is preliminary data.</text>
</comment>
<evidence type="ECO:0000313" key="2">
    <source>
        <dbReference type="Proteomes" id="UP000286848"/>
    </source>
</evidence>
<protein>
    <submittedName>
        <fullName evidence="1">Uncharacterized protein</fullName>
    </submittedName>
</protein>
<organism evidence="1 2">
    <name type="scientific">Ligilactobacillus salitolerans</name>
    <dbReference type="NCBI Taxonomy" id="1808352"/>
    <lineage>
        <taxon>Bacteria</taxon>
        <taxon>Bacillati</taxon>
        <taxon>Bacillota</taxon>
        <taxon>Bacilli</taxon>
        <taxon>Lactobacillales</taxon>
        <taxon>Lactobacillaceae</taxon>
        <taxon>Ligilactobacillus</taxon>
    </lineage>
</organism>
<keyword evidence="2" id="KW-1185">Reference proteome</keyword>
<accession>A0A401IS47</accession>
<reference evidence="1 2" key="1">
    <citation type="journal article" date="2019" name="Int. J. Syst. Evol. Microbiol.">
        <title>Lactobacillus salitolerans sp. nov., a novel lactic acid bacterium isolated from spent mushroom substrates.</title>
        <authorList>
            <person name="Tohno M."/>
            <person name="Tanizawa Y."/>
            <person name="Kojima Y."/>
            <person name="Sakamoto M."/>
            <person name="Nakamura Y."/>
            <person name="Ohkuma M."/>
            <person name="Kobayashi H."/>
        </authorList>
    </citation>
    <scope>NUCLEOTIDE SEQUENCE [LARGE SCALE GENOMIC DNA]</scope>
    <source>
        <strain evidence="1 2">YK43</strain>
    </source>
</reference>
<name>A0A401IS47_9LACO</name>
<proteinExistence type="predicted"/>
<evidence type="ECO:0000313" key="1">
    <source>
        <dbReference type="EMBL" id="GBG94334.1"/>
    </source>
</evidence>
<dbReference type="AlphaFoldDB" id="A0A401IS47"/>
<dbReference type="Proteomes" id="UP000286848">
    <property type="component" value="Unassembled WGS sequence"/>
</dbReference>
<gene>
    <name evidence="1" type="ORF">LFYK43_07930</name>
</gene>